<name>A0A101CIX4_9FLAO</name>
<sequence>MSRGIPKHLRDRKKYAIVGDGECEIWYFQMLKKHNPSLPINIEPKLAIKTTLENQFKKIKQEFYDSYDKIFWIVDYDVILDETKKCKKGDKPRNHEFKEYFDEITKKFSDKVEVIINNPCLEFWFLLHHLETSKSFSNCGQTEKDLKKIKEFQKFQKKPDFFIKGIDIFKLTEKNLKTALVNSKKLGKFDFKNPTKSVCEMWKFFEDKNIKSTFKIK</sequence>
<dbReference type="RefSeq" id="WP_059136055.1">
    <property type="nucleotide sequence ID" value="NZ_LMAI01000003.1"/>
</dbReference>
<organism evidence="1 2">
    <name type="scientific">Chryseobacterium aquaticum subsp. greenlandense</name>
    <dbReference type="NCBI Taxonomy" id="345663"/>
    <lineage>
        <taxon>Bacteria</taxon>
        <taxon>Pseudomonadati</taxon>
        <taxon>Bacteroidota</taxon>
        <taxon>Flavobacteriia</taxon>
        <taxon>Flavobacteriales</taxon>
        <taxon>Weeksellaceae</taxon>
        <taxon>Chryseobacterium group</taxon>
        <taxon>Chryseobacterium</taxon>
    </lineage>
</organism>
<accession>A0A101CIX4</accession>
<dbReference type="Proteomes" id="UP000054388">
    <property type="component" value="Unassembled WGS sequence"/>
</dbReference>
<dbReference type="Pfam" id="PF13707">
    <property type="entry name" value="RloB"/>
    <property type="match status" value="1"/>
</dbReference>
<comment type="caution">
    <text evidence="1">The sequence shown here is derived from an EMBL/GenBank/DDBJ whole genome shotgun (WGS) entry which is preliminary data.</text>
</comment>
<reference evidence="1 2" key="1">
    <citation type="submission" date="2015-10" db="EMBL/GenBank/DDBJ databases">
        <title>Genome sequence of Chryseobacterium greenlandense.</title>
        <authorList>
            <person name="Newman J."/>
            <person name="Fischer K."/>
            <person name="Miller J."/>
        </authorList>
    </citation>
    <scope>NUCLEOTIDE SEQUENCE [LARGE SCALE GENOMIC DNA]</scope>
    <source>
        <strain evidence="1 2">UMB34</strain>
    </source>
</reference>
<evidence type="ECO:0008006" key="3">
    <source>
        <dbReference type="Google" id="ProtNLM"/>
    </source>
</evidence>
<evidence type="ECO:0000313" key="2">
    <source>
        <dbReference type="Proteomes" id="UP000054388"/>
    </source>
</evidence>
<protein>
    <recommendedName>
        <fullName evidence="3">RloB-like protein</fullName>
    </recommendedName>
</protein>
<proteinExistence type="predicted"/>
<dbReference type="InterPro" id="IPR025591">
    <property type="entry name" value="RloB"/>
</dbReference>
<dbReference type="EMBL" id="LMAI01000003">
    <property type="protein sequence ID" value="KUJ57096.1"/>
    <property type="molecule type" value="Genomic_DNA"/>
</dbReference>
<dbReference type="AlphaFoldDB" id="A0A101CIX4"/>
<gene>
    <name evidence="1" type="ORF">AR686_05370</name>
</gene>
<evidence type="ECO:0000313" key="1">
    <source>
        <dbReference type="EMBL" id="KUJ57096.1"/>
    </source>
</evidence>